<dbReference type="Proteomes" id="UP000445000">
    <property type="component" value="Unassembled WGS sequence"/>
</dbReference>
<evidence type="ECO:0000313" key="1">
    <source>
        <dbReference type="EMBL" id="GFE81479.1"/>
    </source>
</evidence>
<dbReference type="InterPro" id="IPR015075">
    <property type="entry name" value="AtaL"/>
</dbReference>
<dbReference type="Pfam" id="PF08982">
    <property type="entry name" value="AtaL"/>
    <property type="match status" value="1"/>
</dbReference>
<comment type="caution">
    <text evidence="1">The sequence shown here is derived from an EMBL/GenBank/DDBJ whole genome shotgun (WGS) entry which is preliminary data.</text>
</comment>
<dbReference type="InterPro" id="IPR023393">
    <property type="entry name" value="START-like_dom_sf"/>
</dbReference>
<evidence type="ECO:0000313" key="2">
    <source>
        <dbReference type="Proteomes" id="UP000445000"/>
    </source>
</evidence>
<name>A0A829YDY4_9GAMM</name>
<evidence type="ECO:0008006" key="3">
    <source>
        <dbReference type="Google" id="ProtNLM"/>
    </source>
</evidence>
<reference evidence="2" key="1">
    <citation type="submission" date="2020-01" db="EMBL/GenBank/DDBJ databases">
        <title>'Steroidobacter agaridevorans' sp. nov., agar-degrading bacteria isolated from rhizosphere soils.</title>
        <authorList>
            <person name="Ikenaga M."/>
            <person name="Kataoka M."/>
            <person name="Murouchi A."/>
            <person name="Katsuragi S."/>
            <person name="Sakai M."/>
        </authorList>
    </citation>
    <scope>NUCLEOTIDE SEQUENCE [LARGE SCALE GENOMIC DNA]</scope>
    <source>
        <strain evidence="2">YU21-B</strain>
    </source>
</reference>
<proteinExistence type="predicted"/>
<dbReference type="SUPFAM" id="SSF55961">
    <property type="entry name" value="Bet v1-like"/>
    <property type="match status" value="1"/>
</dbReference>
<dbReference type="Gene3D" id="3.30.530.20">
    <property type="match status" value="1"/>
</dbReference>
<accession>A0A829YDY4</accession>
<protein>
    <recommendedName>
        <fullName evidence="3">DUF1857 domain-containing protein</fullName>
    </recommendedName>
</protein>
<organism evidence="1 2">
    <name type="scientific">Steroidobacter agaridevorans</name>
    <dbReference type="NCBI Taxonomy" id="2695856"/>
    <lineage>
        <taxon>Bacteria</taxon>
        <taxon>Pseudomonadati</taxon>
        <taxon>Pseudomonadota</taxon>
        <taxon>Gammaproteobacteria</taxon>
        <taxon>Steroidobacterales</taxon>
        <taxon>Steroidobacteraceae</taxon>
        <taxon>Steroidobacter</taxon>
    </lineage>
</organism>
<dbReference type="AlphaFoldDB" id="A0A829YDY4"/>
<gene>
    <name evidence="1" type="ORF">GCM10011487_34790</name>
</gene>
<keyword evidence="2" id="KW-1185">Reference proteome</keyword>
<dbReference type="EMBL" id="BLJN01000003">
    <property type="protein sequence ID" value="GFE81479.1"/>
    <property type="molecule type" value="Genomic_DNA"/>
</dbReference>
<sequence>MNESTAAVTLAVAMSTLHHEHIVRINDPDNLVSPWLTREQLWRGLHHTVVAPQTVDESIDTANVCEIAPGRLRREIHRGPHCLADEVELAPGDSVIIRADCKGSFAGSTLTIRIEEPAPEALFVRFTYEIQGLEAVRDEEEDQARRSAYQASDIERIRQARRFSAFLH</sequence>